<sequence>MSFNIGLSGIRAASSDLNITGNNIANASTVGFKSGRAEFGDVYAASILGTGSNAQGSGVVLNNVAQIFTQGNINYTQNSLDLAINGNGFFVTSNNGAVSYTRAGYFGTDREGFIVNNNGERLQGFGLTQTGEIDTGRQTDLKVDTQAAQPNPTSKVASTLNLNSASARLPAWESAFKQAHDAALAPSDEELVLIKADSETARAAFDGIISDPSSSPAEIATAKADAQKAYQDTYDAGVAALLSTRSPEQRAAAEVAGQAAAAASFDPADSSTFNSSTSVNVFDSQGNAHVMTKYFVKAGQNEWDMHVLIDGKRVALNDDPSFELDPNNPPTPNPIRLSFLSTGELTSKNKPIEIVNWSPLDKAGQPNGAVSPAGFFLDLKGSTQYAAAFAVTAVNQDGFTTGELAGLEIDDQGMLIARYTNGQTKTQGQVALATFANQQGLKPLGDTAWAQSSASGEPVIGAPGTGTQGLIQSGALEQSNVDLSEMLINLIVAQRNYQANAKTIQTEDAVTQTIINLR</sequence>
<dbReference type="PATRIC" id="fig|1461581.3.peg.2584"/>
<dbReference type="GO" id="GO:0071978">
    <property type="term" value="P:bacterial-type flagellum-dependent swarming motility"/>
    <property type="evidence" value="ECO:0007669"/>
    <property type="project" value="TreeGrafter"/>
</dbReference>
<evidence type="ECO:0000256" key="5">
    <source>
        <dbReference type="RuleBase" id="RU362116"/>
    </source>
</evidence>
<dbReference type="NCBIfam" id="TIGR03506">
    <property type="entry name" value="FlgEFG_subfam"/>
    <property type="match status" value="1"/>
</dbReference>
<evidence type="ECO:0000259" key="8">
    <source>
        <dbReference type="Pfam" id="PF07559"/>
    </source>
</evidence>
<dbReference type="PANTHER" id="PTHR30435">
    <property type="entry name" value="FLAGELLAR PROTEIN"/>
    <property type="match status" value="1"/>
</dbReference>
<dbReference type="OrthoDB" id="8578401at2"/>
<dbReference type="GO" id="GO:0009425">
    <property type="term" value="C:bacterial-type flagellum basal body"/>
    <property type="evidence" value="ECO:0007669"/>
    <property type="project" value="UniProtKB-SubCell"/>
</dbReference>
<dbReference type="Pfam" id="PF00460">
    <property type="entry name" value="Flg_bb_rod"/>
    <property type="match status" value="1"/>
</dbReference>
<keyword evidence="10" id="KW-0966">Cell projection</keyword>
<feature type="domain" description="Flagellar hook protein FlgE D2" evidence="8">
    <location>
        <begin position="260"/>
        <end position="399"/>
    </location>
</feature>
<accession>A0A078MLE7</accession>
<dbReference type="Pfam" id="PF07559">
    <property type="entry name" value="FlgE_D2"/>
    <property type="match status" value="1"/>
</dbReference>
<keyword evidence="10" id="KW-0969">Cilium</keyword>
<evidence type="ECO:0000256" key="4">
    <source>
        <dbReference type="ARBA" id="ARBA00023143"/>
    </source>
</evidence>
<evidence type="ECO:0000313" key="10">
    <source>
        <dbReference type="EMBL" id="CEA06242.1"/>
    </source>
</evidence>
<evidence type="ECO:0000259" key="9">
    <source>
        <dbReference type="Pfam" id="PF22692"/>
    </source>
</evidence>
<dbReference type="InterPro" id="IPR020013">
    <property type="entry name" value="Flagellar_FlgE/F/G"/>
</dbReference>
<evidence type="ECO:0000256" key="2">
    <source>
        <dbReference type="ARBA" id="ARBA00009677"/>
    </source>
</evidence>
<dbReference type="InterPro" id="IPR011491">
    <property type="entry name" value="FlgE_D2"/>
</dbReference>
<dbReference type="Pfam" id="PF06429">
    <property type="entry name" value="Flg_bbr_C"/>
    <property type="match status" value="1"/>
</dbReference>
<dbReference type="InterPro" id="IPR037058">
    <property type="entry name" value="Falgellar_hook_FlgE_sf"/>
</dbReference>
<comment type="similarity">
    <text evidence="2 5">Belongs to the flagella basal body rod proteins family.</text>
</comment>
<dbReference type="Pfam" id="PF22692">
    <property type="entry name" value="LlgE_F_G_D1"/>
    <property type="match status" value="1"/>
</dbReference>
<dbReference type="AlphaFoldDB" id="A0A078MLE7"/>
<protein>
    <recommendedName>
        <fullName evidence="3 5">Flagellar hook protein FlgE</fullName>
    </recommendedName>
</protein>
<dbReference type="EMBL" id="LK391969">
    <property type="protein sequence ID" value="CEF27667.1"/>
    <property type="molecule type" value="Genomic_DNA"/>
</dbReference>
<dbReference type="PANTHER" id="PTHR30435:SF1">
    <property type="entry name" value="FLAGELLAR HOOK PROTEIN FLGE"/>
    <property type="match status" value="1"/>
</dbReference>
<feature type="domain" description="Flagellar hook protein FlgE/F/G-like D1" evidence="9">
    <location>
        <begin position="83"/>
        <end position="140"/>
    </location>
</feature>
<name>A0A078MLE7_9PSED</name>
<feature type="domain" description="Flagellar basal-body/hook protein C-terminal" evidence="7">
    <location>
        <begin position="472"/>
        <end position="517"/>
    </location>
</feature>
<dbReference type="GO" id="GO:0009424">
    <property type="term" value="C:bacterial-type flagellum hook"/>
    <property type="evidence" value="ECO:0007669"/>
    <property type="project" value="TreeGrafter"/>
</dbReference>
<dbReference type="InterPro" id="IPR053967">
    <property type="entry name" value="LlgE_F_G-like_D1"/>
</dbReference>
<dbReference type="InterPro" id="IPR010930">
    <property type="entry name" value="Flg_bb/hook_C_dom"/>
</dbReference>
<dbReference type="GO" id="GO:0005829">
    <property type="term" value="C:cytosol"/>
    <property type="evidence" value="ECO:0007669"/>
    <property type="project" value="TreeGrafter"/>
</dbReference>
<comment type="function">
    <text evidence="5">A flexible structure which links the flagellar filament to the drive apparatus in the basal body.</text>
</comment>
<dbReference type="SUPFAM" id="SSF117143">
    <property type="entry name" value="Flagellar hook protein flgE"/>
    <property type="match status" value="1"/>
</dbReference>
<evidence type="ECO:0000256" key="3">
    <source>
        <dbReference type="ARBA" id="ARBA00019015"/>
    </source>
</evidence>
<reference evidence="10" key="1">
    <citation type="submission" date="2014-07" db="EMBL/GenBank/DDBJ databases">
        <authorList>
            <person name="Urmite Genomes Urmite Genomes"/>
        </authorList>
    </citation>
    <scope>NUCLEOTIDE SEQUENCE</scope>
    <source>
        <strain evidence="10">12M76_air</strain>
    </source>
</reference>
<gene>
    <name evidence="10" type="primary">flgE</name>
    <name evidence="10" type="ORF">BN1049_02624</name>
</gene>
<proteinExistence type="inferred from homology"/>
<evidence type="ECO:0000256" key="1">
    <source>
        <dbReference type="ARBA" id="ARBA00004117"/>
    </source>
</evidence>
<dbReference type="InterPro" id="IPR037925">
    <property type="entry name" value="FlgE/F/G-like"/>
</dbReference>
<comment type="subcellular location">
    <subcellularLocation>
        <location evidence="1 5">Bacterial flagellum basal body</location>
    </subcellularLocation>
</comment>
<dbReference type="RefSeq" id="WP_044500588.1">
    <property type="nucleotide sequence ID" value="NZ_LK391969.1"/>
</dbReference>
<evidence type="ECO:0000259" key="6">
    <source>
        <dbReference type="Pfam" id="PF00460"/>
    </source>
</evidence>
<dbReference type="EMBL" id="LM997413">
    <property type="protein sequence ID" value="CEA06242.1"/>
    <property type="molecule type" value="Genomic_DNA"/>
</dbReference>
<keyword evidence="4 5" id="KW-0975">Bacterial flagellum</keyword>
<dbReference type="Gene3D" id="2.60.98.20">
    <property type="entry name" value="Flagellar hook protein FlgE"/>
    <property type="match status" value="1"/>
</dbReference>
<evidence type="ECO:0000259" key="7">
    <source>
        <dbReference type="Pfam" id="PF06429"/>
    </source>
</evidence>
<keyword evidence="10" id="KW-0282">Flagellum</keyword>
<organism evidence="10">
    <name type="scientific">Pseudomonas saudimassiliensis</name>
    <dbReference type="NCBI Taxonomy" id="1461581"/>
    <lineage>
        <taxon>Bacteria</taxon>
        <taxon>Pseudomonadati</taxon>
        <taxon>Pseudomonadota</taxon>
        <taxon>Gammaproteobacteria</taxon>
        <taxon>Pseudomonadales</taxon>
        <taxon>Pseudomonadaceae</taxon>
        <taxon>Pseudomonas</taxon>
    </lineage>
</organism>
<feature type="domain" description="Flagellar basal body rod protein N-terminal" evidence="6">
    <location>
        <begin position="4"/>
        <end position="33"/>
    </location>
</feature>
<dbReference type="InterPro" id="IPR001444">
    <property type="entry name" value="Flag_bb_rod_N"/>
</dbReference>